<proteinExistence type="predicted"/>
<organism evidence="1 2">
    <name type="scientific">Aromatoleum toluolicum</name>
    <dbReference type="NCBI Taxonomy" id="90060"/>
    <lineage>
        <taxon>Bacteria</taxon>
        <taxon>Pseudomonadati</taxon>
        <taxon>Pseudomonadota</taxon>
        <taxon>Betaproteobacteria</taxon>
        <taxon>Rhodocyclales</taxon>
        <taxon>Rhodocyclaceae</taxon>
        <taxon>Aromatoleum</taxon>
    </lineage>
</organism>
<name>A0ABX1NA37_9RHOO</name>
<dbReference type="Proteomes" id="UP000634522">
    <property type="component" value="Unassembled WGS sequence"/>
</dbReference>
<evidence type="ECO:0000313" key="2">
    <source>
        <dbReference type="Proteomes" id="UP000634522"/>
    </source>
</evidence>
<protein>
    <submittedName>
        <fullName evidence="1">Uncharacterized protein</fullName>
    </submittedName>
</protein>
<dbReference type="RefSeq" id="WP_169136934.1">
    <property type="nucleotide sequence ID" value="NZ_WTVS01000002.1"/>
</dbReference>
<gene>
    <name evidence="1" type="ORF">GPA27_01900</name>
</gene>
<dbReference type="EMBL" id="WTVS01000002">
    <property type="protein sequence ID" value="NMF96150.1"/>
    <property type="molecule type" value="Genomic_DNA"/>
</dbReference>
<evidence type="ECO:0000313" key="1">
    <source>
        <dbReference type="EMBL" id="NMF96150.1"/>
    </source>
</evidence>
<keyword evidence="2" id="KW-1185">Reference proteome</keyword>
<sequence>MGIFGGIWNALFGGSTQADEALSLTDLHQDLGLSSDLPKINPTTGLPMVGDVGGLDVAGNAYGEIVAPIAHPFDSMSSSFEGSPDPFDDF</sequence>
<accession>A0ABX1NA37</accession>
<reference evidence="1 2" key="1">
    <citation type="submission" date="2019-12" db="EMBL/GenBank/DDBJ databases">
        <title>Comparative genomics gives insights into the taxonomy of the Azoarcus-Aromatoleum group and reveals separate origins of nif in the plant-associated Azoarcus and non-plant-associated Aromatoleum sub-groups.</title>
        <authorList>
            <person name="Lafos M."/>
            <person name="Maluk M."/>
            <person name="Batista M."/>
            <person name="Junghare M."/>
            <person name="Carmona M."/>
            <person name="Faoro H."/>
            <person name="Cruz L.M."/>
            <person name="Battistoni F."/>
            <person name="De Souza E."/>
            <person name="Pedrosa F."/>
            <person name="Chen W.-M."/>
            <person name="Poole P.S."/>
            <person name="Dixon R.A."/>
            <person name="James E.K."/>
        </authorList>
    </citation>
    <scope>NUCLEOTIDE SEQUENCE [LARGE SCALE GENOMIC DNA]</scope>
    <source>
        <strain evidence="1 2">T</strain>
    </source>
</reference>
<comment type="caution">
    <text evidence="1">The sequence shown here is derived from an EMBL/GenBank/DDBJ whole genome shotgun (WGS) entry which is preliminary data.</text>
</comment>